<feature type="domain" description="EF-hand" evidence="3">
    <location>
        <begin position="97"/>
        <end position="130"/>
    </location>
</feature>
<geneLocation type="plasmid" evidence="4 5">
    <name>pCRI9333.01</name>
</geneLocation>
<dbReference type="GO" id="GO:0005509">
    <property type="term" value="F:calcium ion binding"/>
    <property type="evidence" value="ECO:0007669"/>
    <property type="project" value="InterPro"/>
</dbReference>
<dbReference type="PANTHER" id="PTHR10827:SF98">
    <property type="entry name" value="45 KDA CALCIUM-BINDING PROTEIN"/>
    <property type="match status" value="1"/>
</dbReference>
<gene>
    <name evidence="4" type="ORF">Cri9333_4733</name>
</gene>
<dbReference type="AlphaFoldDB" id="K9W5N3"/>
<evidence type="ECO:0000256" key="2">
    <source>
        <dbReference type="ARBA" id="ARBA00022737"/>
    </source>
</evidence>
<dbReference type="SUPFAM" id="SSF47473">
    <property type="entry name" value="EF-hand"/>
    <property type="match status" value="1"/>
</dbReference>
<dbReference type="Gene3D" id="1.10.238.10">
    <property type="entry name" value="EF-hand"/>
    <property type="match status" value="1"/>
</dbReference>
<dbReference type="KEGG" id="cep:Cri9333_4733"/>
<dbReference type="PROSITE" id="PS00018">
    <property type="entry name" value="EF_HAND_1"/>
    <property type="match status" value="3"/>
</dbReference>
<feature type="domain" description="EF-hand" evidence="3">
    <location>
        <begin position="131"/>
        <end position="166"/>
    </location>
</feature>
<keyword evidence="4" id="KW-0614">Plasmid</keyword>
<evidence type="ECO:0000256" key="1">
    <source>
        <dbReference type="ARBA" id="ARBA00022723"/>
    </source>
</evidence>
<keyword evidence="2" id="KW-0677">Repeat</keyword>
<dbReference type="InterPro" id="IPR018247">
    <property type="entry name" value="EF_Hand_1_Ca_BS"/>
</dbReference>
<dbReference type="Pfam" id="PF00036">
    <property type="entry name" value="EF-hand_1"/>
    <property type="match status" value="1"/>
</dbReference>
<keyword evidence="1" id="KW-0479">Metal-binding</keyword>
<dbReference type="SMART" id="SM00054">
    <property type="entry name" value="EFh"/>
    <property type="match status" value="3"/>
</dbReference>
<feature type="domain" description="EF-hand" evidence="3">
    <location>
        <begin position="56"/>
        <end position="91"/>
    </location>
</feature>
<accession>K9W5N3</accession>
<dbReference type="Pfam" id="PF13499">
    <property type="entry name" value="EF-hand_7"/>
    <property type="match status" value="1"/>
</dbReference>
<dbReference type="PROSITE" id="PS50222">
    <property type="entry name" value="EF_HAND_2"/>
    <property type="match status" value="3"/>
</dbReference>
<dbReference type="PANTHER" id="PTHR10827">
    <property type="entry name" value="RETICULOCALBIN"/>
    <property type="match status" value="1"/>
</dbReference>
<evidence type="ECO:0000313" key="4">
    <source>
        <dbReference type="EMBL" id="AFZ15511.1"/>
    </source>
</evidence>
<sequence length="180" mass="20320">MLTEFQKRKLNLRFYMVDISKDGIVELADFEQQGQKVAELMGIQPGSTEYDKIISANIGIWQTYWKGADADGDNKITVDEYLKFAEYTITAKVDEKNKLDQVKALFDAVDLDGSGEIELKEYTIYLKAVGKSEEDAKVAFSKLDADGDGKLSRDEFALAMIEYHRGNDPQAPGNWFFGSY</sequence>
<dbReference type="EMBL" id="CP003621">
    <property type="protein sequence ID" value="AFZ15511.1"/>
    <property type="molecule type" value="Genomic_DNA"/>
</dbReference>
<dbReference type="OrthoDB" id="451568at2"/>
<dbReference type="InterPro" id="IPR011992">
    <property type="entry name" value="EF-hand-dom_pair"/>
</dbReference>
<proteinExistence type="predicted"/>
<evidence type="ECO:0000313" key="5">
    <source>
        <dbReference type="Proteomes" id="UP000010472"/>
    </source>
</evidence>
<dbReference type="CDD" id="cd00051">
    <property type="entry name" value="EFh"/>
    <property type="match status" value="1"/>
</dbReference>
<reference evidence="4 5" key="1">
    <citation type="submission" date="2012-06" db="EMBL/GenBank/DDBJ databases">
        <title>Finished plasmid 1 of genome of Crinalium epipsammum PCC 9333.</title>
        <authorList>
            <consortium name="US DOE Joint Genome Institute"/>
            <person name="Gugger M."/>
            <person name="Coursin T."/>
            <person name="Rippka R."/>
            <person name="Tandeau De Marsac N."/>
            <person name="Huntemann M."/>
            <person name="Wei C.-L."/>
            <person name="Han J."/>
            <person name="Detter J.C."/>
            <person name="Han C."/>
            <person name="Tapia R."/>
            <person name="Davenport K."/>
            <person name="Daligault H."/>
            <person name="Erkkila T."/>
            <person name="Gu W."/>
            <person name="Munk A.C.C."/>
            <person name="Teshima H."/>
            <person name="Xu Y."/>
            <person name="Chain P."/>
            <person name="Chen A."/>
            <person name="Krypides N."/>
            <person name="Mavromatis K."/>
            <person name="Markowitz V."/>
            <person name="Szeto E."/>
            <person name="Ivanova N."/>
            <person name="Mikhailova N."/>
            <person name="Ovchinnikova G."/>
            <person name="Pagani I."/>
            <person name="Pati A."/>
            <person name="Goodwin L."/>
            <person name="Peters L."/>
            <person name="Pitluck S."/>
            <person name="Woyke T."/>
            <person name="Kerfeld C."/>
        </authorList>
    </citation>
    <scope>NUCLEOTIDE SEQUENCE [LARGE SCALE GENOMIC DNA]</scope>
    <source>
        <strain evidence="4 5">PCC 9333</strain>
        <plasmid evidence="5">Plasmid pCRI9333.01</plasmid>
    </source>
</reference>
<organism evidence="4 5">
    <name type="scientific">Crinalium epipsammum PCC 9333</name>
    <dbReference type="NCBI Taxonomy" id="1173022"/>
    <lineage>
        <taxon>Bacteria</taxon>
        <taxon>Bacillati</taxon>
        <taxon>Cyanobacteriota</taxon>
        <taxon>Cyanophyceae</taxon>
        <taxon>Gomontiellales</taxon>
        <taxon>Gomontiellaceae</taxon>
        <taxon>Crinalium</taxon>
    </lineage>
</organism>
<dbReference type="HOGENOM" id="CLU_096804_0_0_3"/>
<evidence type="ECO:0000259" key="3">
    <source>
        <dbReference type="PROSITE" id="PS50222"/>
    </source>
</evidence>
<dbReference type="InterPro" id="IPR002048">
    <property type="entry name" value="EF_hand_dom"/>
</dbReference>
<dbReference type="Proteomes" id="UP000010472">
    <property type="component" value="Plasmid pCRI9333.01"/>
</dbReference>
<protein>
    <submittedName>
        <fullName evidence="4">EF hand repeat-containing protein</fullName>
    </submittedName>
</protein>
<dbReference type="RefSeq" id="WP_015179942.1">
    <property type="nucleotide sequence ID" value="NC_019733.1"/>
</dbReference>
<keyword evidence="5" id="KW-1185">Reference proteome</keyword>
<name>K9W5N3_9CYAN</name>